<dbReference type="Pfam" id="PF00646">
    <property type="entry name" value="F-box"/>
    <property type="match status" value="1"/>
</dbReference>
<proteinExistence type="predicted"/>
<evidence type="ECO:0000256" key="1">
    <source>
        <dbReference type="ARBA" id="ARBA00004141"/>
    </source>
</evidence>
<dbReference type="GO" id="GO:0016020">
    <property type="term" value="C:membrane"/>
    <property type="evidence" value="ECO:0007669"/>
    <property type="project" value="UniProtKB-SubCell"/>
</dbReference>
<dbReference type="Gene3D" id="3.80.10.10">
    <property type="entry name" value="Ribonuclease Inhibitor"/>
    <property type="match status" value="2"/>
</dbReference>
<dbReference type="InterPro" id="IPR014710">
    <property type="entry name" value="RmlC-like_jellyroll"/>
</dbReference>
<feature type="transmembrane region" description="Helical" evidence="10">
    <location>
        <begin position="1259"/>
        <end position="1276"/>
    </location>
</feature>
<organism evidence="12 13">
    <name type="scientific">Thelonectria olida</name>
    <dbReference type="NCBI Taxonomy" id="1576542"/>
    <lineage>
        <taxon>Eukaryota</taxon>
        <taxon>Fungi</taxon>
        <taxon>Dikarya</taxon>
        <taxon>Ascomycota</taxon>
        <taxon>Pezizomycotina</taxon>
        <taxon>Sordariomycetes</taxon>
        <taxon>Hypocreomycetidae</taxon>
        <taxon>Hypocreales</taxon>
        <taxon>Nectriaceae</taxon>
        <taxon>Thelonectria</taxon>
    </lineage>
</organism>
<dbReference type="Pfam" id="PF16643">
    <property type="entry name" value="cNMPbd_u2"/>
    <property type="match status" value="1"/>
</dbReference>
<dbReference type="SUPFAM" id="SSF51206">
    <property type="entry name" value="cAMP-binding domain-like"/>
    <property type="match status" value="2"/>
</dbReference>
<evidence type="ECO:0000259" key="11">
    <source>
        <dbReference type="PROSITE" id="PS50042"/>
    </source>
</evidence>
<feature type="domain" description="Cyclic nucleotide-binding" evidence="11">
    <location>
        <begin position="275"/>
        <end position="405"/>
    </location>
</feature>
<keyword evidence="4 10" id="KW-1133">Transmembrane helix</keyword>
<protein>
    <recommendedName>
        <fullName evidence="11">Cyclic nucleotide-binding domain-containing protein</fullName>
    </recommendedName>
</protein>
<evidence type="ECO:0000313" key="13">
    <source>
        <dbReference type="Proteomes" id="UP000777438"/>
    </source>
</evidence>
<comment type="subcellular location">
    <subcellularLocation>
        <location evidence="1">Membrane</location>
        <topology evidence="1">Multi-pass membrane protein</topology>
    </subcellularLocation>
</comment>
<dbReference type="GO" id="GO:0044877">
    <property type="term" value="F:protein-containing complex binding"/>
    <property type="evidence" value="ECO:0007669"/>
    <property type="project" value="TreeGrafter"/>
</dbReference>
<dbReference type="SMART" id="SM00367">
    <property type="entry name" value="LRR_CC"/>
    <property type="match status" value="8"/>
</dbReference>
<evidence type="ECO:0000256" key="9">
    <source>
        <dbReference type="SAM" id="MobiDB-lite"/>
    </source>
</evidence>
<evidence type="ECO:0000256" key="5">
    <source>
        <dbReference type="ARBA" id="ARBA00023065"/>
    </source>
</evidence>
<dbReference type="CDD" id="cd09917">
    <property type="entry name" value="F-box_SF"/>
    <property type="match status" value="1"/>
</dbReference>
<feature type="domain" description="Cyclic nucleotide-binding" evidence="11">
    <location>
        <begin position="74"/>
        <end position="191"/>
    </location>
</feature>
<name>A0A9P9AZN9_9HYPO</name>
<keyword evidence="13" id="KW-1185">Reference proteome</keyword>
<evidence type="ECO:0000256" key="4">
    <source>
        <dbReference type="ARBA" id="ARBA00022989"/>
    </source>
</evidence>
<dbReference type="OrthoDB" id="421226at2759"/>
<feature type="transmembrane region" description="Helical" evidence="10">
    <location>
        <begin position="1169"/>
        <end position="1188"/>
    </location>
</feature>
<dbReference type="Proteomes" id="UP000777438">
    <property type="component" value="Unassembled WGS sequence"/>
</dbReference>
<dbReference type="SMART" id="SM00100">
    <property type="entry name" value="cNMP"/>
    <property type="match status" value="2"/>
</dbReference>
<keyword evidence="7" id="KW-1071">Ligand-gated ion channel</keyword>
<dbReference type="InterPro" id="IPR057207">
    <property type="entry name" value="FBXL15_LRR"/>
</dbReference>
<evidence type="ECO:0000313" key="12">
    <source>
        <dbReference type="EMBL" id="KAH6900469.1"/>
    </source>
</evidence>
<feature type="region of interest" description="Disordered" evidence="9">
    <location>
        <begin position="483"/>
        <end position="502"/>
    </location>
</feature>
<dbReference type="InterPro" id="IPR018488">
    <property type="entry name" value="cNMP-bd_CS"/>
</dbReference>
<dbReference type="CDD" id="cd00038">
    <property type="entry name" value="CAP_ED"/>
    <property type="match status" value="2"/>
</dbReference>
<dbReference type="SUPFAM" id="SSF81383">
    <property type="entry name" value="F-box domain"/>
    <property type="match status" value="1"/>
</dbReference>
<gene>
    <name evidence="12" type="ORF">B0T10DRAFT_393091</name>
</gene>
<evidence type="ECO:0000256" key="6">
    <source>
        <dbReference type="ARBA" id="ARBA00023136"/>
    </source>
</evidence>
<keyword evidence="3 10" id="KW-0812">Transmembrane</keyword>
<feature type="transmembrane region" description="Helical" evidence="10">
    <location>
        <begin position="1107"/>
        <end position="1126"/>
    </location>
</feature>
<dbReference type="InterPro" id="IPR006553">
    <property type="entry name" value="Leu-rich_rpt_Cys-con_subtyp"/>
</dbReference>
<evidence type="ECO:0000256" key="2">
    <source>
        <dbReference type="ARBA" id="ARBA00022448"/>
    </source>
</evidence>
<feature type="transmembrane region" description="Helical" evidence="10">
    <location>
        <begin position="1138"/>
        <end position="1157"/>
    </location>
</feature>
<accession>A0A9P9AZN9</accession>
<feature type="compositionally biased region" description="Basic and acidic residues" evidence="9">
    <location>
        <begin position="456"/>
        <end position="469"/>
    </location>
</feature>
<feature type="compositionally biased region" description="Low complexity" evidence="9">
    <location>
        <begin position="700"/>
        <end position="726"/>
    </location>
</feature>
<feature type="region of interest" description="Disordered" evidence="9">
    <location>
        <begin position="402"/>
        <end position="474"/>
    </location>
</feature>
<dbReference type="PANTHER" id="PTHR45638">
    <property type="entry name" value="CYCLIC NUCLEOTIDE-GATED CATION CHANNEL SUBUNIT A"/>
    <property type="match status" value="1"/>
</dbReference>
<dbReference type="InterPro" id="IPR050866">
    <property type="entry name" value="CNG_cation_channel"/>
</dbReference>
<dbReference type="EMBL" id="JAGPYM010000001">
    <property type="protein sequence ID" value="KAH6900469.1"/>
    <property type="molecule type" value="Genomic_DNA"/>
</dbReference>
<feature type="transmembrane region" description="Helical" evidence="10">
    <location>
        <begin position="1068"/>
        <end position="1086"/>
    </location>
</feature>
<dbReference type="Pfam" id="PF00027">
    <property type="entry name" value="cNMP_binding"/>
    <property type="match status" value="2"/>
</dbReference>
<feature type="transmembrane region" description="Helical" evidence="10">
    <location>
        <begin position="1194"/>
        <end position="1214"/>
    </location>
</feature>
<dbReference type="SUPFAM" id="SSF52047">
    <property type="entry name" value="RNI-like"/>
    <property type="match status" value="1"/>
</dbReference>
<dbReference type="PROSITE" id="PS00889">
    <property type="entry name" value="CNMP_BINDING_2"/>
    <property type="match status" value="1"/>
</dbReference>
<feature type="compositionally biased region" description="Low complexity" evidence="9">
    <location>
        <begin position="430"/>
        <end position="445"/>
    </location>
</feature>
<dbReference type="PROSITE" id="PS50042">
    <property type="entry name" value="CNMP_BINDING_3"/>
    <property type="match status" value="2"/>
</dbReference>
<dbReference type="InterPro" id="IPR032675">
    <property type="entry name" value="LRR_dom_sf"/>
</dbReference>
<comment type="caution">
    <text evidence="12">The sequence shown here is derived from an EMBL/GenBank/DDBJ whole genome shotgun (WGS) entry which is preliminary data.</text>
</comment>
<reference evidence="12 13" key="1">
    <citation type="journal article" date="2021" name="Nat. Commun.">
        <title>Genetic determinants of endophytism in the Arabidopsis root mycobiome.</title>
        <authorList>
            <person name="Mesny F."/>
            <person name="Miyauchi S."/>
            <person name="Thiergart T."/>
            <person name="Pickel B."/>
            <person name="Atanasova L."/>
            <person name="Karlsson M."/>
            <person name="Huettel B."/>
            <person name="Barry K.W."/>
            <person name="Haridas S."/>
            <person name="Chen C."/>
            <person name="Bauer D."/>
            <person name="Andreopoulos W."/>
            <person name="Pangilinan J."/>
            <person name="LaButti K."/>
            <person name="Riley R."/>
            <person name="Lipzen A."/>
            <person name="Clum A."/>
            <person name="Drula E."/>
            <person name="Henrissat B."/>
            <person name="Kohler A."/>
            <person name="Grigoriev I.V."/>
            <person name="Martin F.M."/>
            <person name="Hacquard S."/>
        </authorList>
    </citation>
    <scope>NUCLEOTIDE SEQUENCE [LARGE SCALE GENOMIC DNA]</scope>
    <source>
        <strain evidence="12 13">MPI-CAGE-CH-0241</strain>
    </source>
</reference>
<dbReference type="Pfam" id="PF01027">
    <property type="entry name" value="Bax1-I"/>
    <property type="match status" value="1"/>
</dbReference>
<dbReference type="InterPro" id="IPR036047">
    <property type="entry name" value="F-box-like_dom_sf"/>
</dbReference>
<dbReference type="Gene3D" id="2.60.120.10">
    <property type="entry name" value="Jelly Rolls"/>
    <property type="match status" value="2"/>
</dbReference>
<sequence>MRRSRSPGSPSPYRALAHHQQATTATGSTDPVSLIRSFNVENNPARPVRPSPLTASTIRDMPLDLVDRMRSFPLFMSAPEDFLVAIGSHVKPQIHASNDHIITEGDDAKAMYWLVRGVVAVTSRDGEAVYAELKAGAFFGEIGVLMQMARTATIIARTKCLLLVLKKEDLHAVMPKFPEMEKAIREEAQERLNILKKRRQEGGKMLKSPKMDCVSREAVPGEVSTGERGAIKDGAVINAKKRKSPSPGIIEDPLAGSALGSGLVNIRKTLKELPLFSTLPPDILHFLGLSVQPKAYAPFTDIVRQGLPGNEIFFIVRGEAEVIHDHPTPAEPPQTISRTIQSRPRLKAGQYFGEVASLGLSPGRTATVRAITTVECLIIPGPVLDELWRRCPPGIRNQVEETAHQRYHQPSEDVEMVDAEGKAKANKSDPTTPTTPTGTTLPGLTFSNPSKPNSPAKDDSANIEPKDPDPFLSVNMENMRNRRRHSLAPPMPPTTTEGPPLTTNGIRSRLAEVTPIKFAFDQQDDAENLPAKRVKTLPRRPLVQNKPVLSDEILIYVFNFADIGELFRLRLVSSHWRKLLTTSPKVCQYVDLSKYNRRVGDELIIKVLAPFIGTRARTIDLNNCFHITDEGFSALWRKCGKNVTQWKMKSVWDVSANQILEMSENAKGLEEVDWSNCRKVGDNLLGRVVGWVVPDPPPASKQVVISSSSAKSKNKAHQQQQQQKTQNMPPPGTVIGCPKLKRLNLSYCKHITDRSMAHLAAHASNRIESLSLTRCTSITDGGFQSWAPFRFEKLSRLCLADCTYLSDNAIVALVNSAKNLTSLDLSFCCALSDTATEVVALRLPKLRELRLAFCGSAVSDGSLESVALHLNDLEALSVRGCVRVTGRGVENVLNGCGRINWIDVSQCRNLEGWLRGGGVASWGFDDRAGNPPVEVVSDDSSGESITLAEAFEEQARVPKTMSVAMLTSQSYMPRSAFGMRMRRARRPGPARLAQRLPELSKSALRSAAPVRNFHVPAKPTPGFFTSRVSGVTRSAFQRSSRAGARSYYQESAHQQTATGPGQTTTRKLLVGGAIFGGTLVAINAVFNRETREDGGMPIYEREYLNNTFLHTGLGIGIIALTARQMVQTGFVYRIMVTNPWVVGIGGLALSFATMIGTRSIAPDNYIPKYALWTAFNATQAAFVAPLLAFVPGALIARAGLYTVAMMGGIAVVGATAKQEKYLYIGGPLLAGAAIVAASGLAPLIIPATAVRTLAFTENLWLYGGLAVFGGFTLYDVQKVLYHARLAQAGVMRRDPVNESISLELDFLNIFIRMVQILMMQQNRRK</sequence>
<evidence type="ECO:0000256" key="3">
    <source>
        <dbReference type="ARBA" id="ARBA00022692"/>
    </source>
</evidence>
<dbReference type="InterPro" id="IPR018490">
    <property type="entry name" value="cNMP-bd_dom_sf"/>
</dbReference>
<evidence type="ECO:0000256" key="10">
    <source>
        <dbReference type="SAM" id="Phobius"/>
    </source>
</evidence>
<keyword evidence="2" id="KW-0813">Transport</keyword>
<evidence type="ECO:0000256" key="8">
    <source>
        <dbReference type="ARBA" id="ARBA00023303"/>
    </source>
</evidence>
<dbReference type="InterPro" id="IPR000595">
    <property type="entry name" value="cNMP-bd_dom"/>
</dbReference>
<dbReference type="InterPro" id="IPR006214">
    <property type="entry name" value="Bax_inhibitor_1-related"/>
</dbReference>
<keyword evidence="5" id="KW-0406">Ion transport</keyword>
<feature type="region of interest" description="Disordered" evidence="9">
    <location>
        <begin position="700"/>
        <end position="733"/>
    </location>
</feature>
<evidence type="ECO:0000256" key="7">
    <source>
        <dbReference type="ARBA" id="ARBA00023286"/>
    </source>
</evidence>
<dbReference type="GO" id="GO:0005221">
    <property type="term" value="F:intracellularly cyclic nucleotide-activated monoatomic cation channel activity"/>
    <property type="evidence" value="ECO:0007669"/>
    <property type="project" value="InterPro"/>
</dbReference>
<dbReference type="FunFam" id="2.60.120.10:FF:000057">
    <property type="entry name" value="Cyclic nucleotide-binding domain protein"/>
    <property type="match status" value="1"/>
</dbReference>
<feature type="transmembrane region" description="Helical" evidence="10">
    <location>
        <begin position="1221"/>
        <end position="1247"/>
    </location>
</feature>
<keyword evidence="6 10" id="KW-0472">Membrane</keyword>
<keyword evidence="8" id="KW-0407">Ion channel</keyword>
<dbReference type="PANTHER" id="PTHR45638:SF24">
    <property type="entry name" value="CYCLIC NUCLEOTIDE-BINDING DOMAIN PROTEIN (AFU_ORTHOLOGUE AFUA_2G03170)"/>
    <property type="match status" value="1"/>
</dbReference>
<dbReference type="Pfam" id="PF25372">
    <property type="entry name" value="DUF7885"/>
    <property type="match status" value="1"/>
</dbReference>
<dbReference type="InterPro" id="IPR001810">
    <property type="entry name" value="F-box_dom"/>
</dbReference>